<proteinExistence type="predicted"/>
<keyword evidence="1" id="KW-0812">Transmembrane</keyword>
<name>A0A9Q1CFQ0_HOLLE</name>
<keyword evidence="3" id="KW-1185">Reference proteome</keyword>
<protein>
    <submittedName>
        <fullName evidence="2">Uncharacterized protein</fullName>
    </submittedName>
</protein>
<keyword evidence="1" id="KW-1133">Transmembrane helix</keyword>
<evidence type="ECO:0000313" key="3">
    <source>
        <dbReference type="Proteomes" id="UP001152320"/>
    </source>
</evidence>
<sequence length="89" mass="9669">MGAGHNCNQLIDESENGDDVLSHLGYAVRTCKALTVITYFLCVLGIVVDLGCFALAIRDLLKDDKQPFTIAVLECAELLEEVNEICIAP</sequence>
<reference evidence="2" key="1">
    <citation type="submission" date="2021-10" db="EMBL/GenBank/DDBJ databases">
        <title>Tropical sea cucumber genome reveals ecological adaptation and Cuvierian tubules defense mechanism.</title>
        <authorList>
            <person name="Chen T."/>
        </authorList>
    </citation>
    <scope>NUCLEOTIDE SEQUENCE</scope>
    <source>
        <strain evidence="2">Nanhai2018</strain>
        <tissue evidence="2">Muscle</tissue>
    </source>
</reference>
<feature type="transmembrane region" description="Helical" evidence="1">
    <location>
        <begin position="36"/>
        <end position="57"/>
    </location>
</feature>
<dbReference type="Proteomes" id="UP001152320">
    <property type="component" value="Chromosome 4"/>
</dbReference>
<evidence type="ECO:0000313" key="2">
    <source>
        <dbReference type="EMBL" id="KAJ8043654.1"/>
    </source>
</evidence>
<organism evidence="2 3">
    <name type="scientific">Holothuria leucospilota</name>
    <name type="common">Black long sea cucumber</name>
    <name type="synonym">Mertensiothuria leucospilota</name>
    <dbReference type="NCBI Taxonomy" id="206669"/>
    <lineage>
        <taxon>Eukaryota</taxon>
        <taxon>Metazoa</taxon>
        <taxon>Echinodermata</taxon>
        <taxon>Eleutherozoa</taxon>
        <taxon>Echinozoa</taxon>
        <taxon>Holothuroidea</taxon>
        <taxon>Aspidochirotacea</taxon>
        <taxon>Aspidochirotida</taxon>
        <taxon>Holothuriidae</taxon>
        <taxon>Holothuria</taxon>
    </lineage>
</organism>
<dbReference type="EMBL" id="JAIZAY010000004">
    <property type="protein sequence ID" value="KAJ8043654.1"/>
    <property type="molecule type" value="Genomic_DNA"/>
</dbReference>
<gene>
    <name evidence="2" type="ORF">HOLleu_10848</name>
</gene>
<dbReference type="AlphaFoldDB" id="A0A9Q1CFQ0"/>
<accession>A0A9Q1CFQ0</accession>
<comment type="caution">
    <text evidence="2">The sequence shown here is derived from an EMBL/GenBank/DDBJ whole genome shotgun (WGS) entry which is preliminary data.</text>
</comment>
<keyword evidence="1" id="KW-0472">Membrane</keyword>
<evidence type="ECO:0000256" key="1">
    <source>
        <dbReference type="SAM" id="Phobius"/>
    </source>
</evidence>